<feature type="transmembrane region" description="Helical" evidence="7">
    <location>
        <begin position="479"/>
        <end position="499"/>
    </location>
</feature>
<dbReference type="AlphaFoldDB" id="A0A7K3M9W6"/>
<name>A0A7K3M9W6_9ACTN</name>
<feature type="transmembrane region" description="Helical" evidence="7">
    <location>
        <begin position="82"/>
        <end position="101"/>
    </location>
</feature>
<evidence type="ECO:0000256" key="2">
    <source>
        <dbReference type="ARBA" id="ARBA00022448"/>
    </source>
</evidence>
<feature type="transmembrane region" description="Helical" evidence="7">
    <location>
        <begin position="140"/>
        <end position="161"/>
    </location>
</feature>
<dbReference type="PANTHER" id="PTHR42718:SF47">
    <property type="entry name" value="METHYL VIOLOGEN RESISTANCE PROTEIN SMVA"/>
    <property type="match status" value="1"/>
</dbReference>
<feature type="transmembrane region" description="Helical" evidence="7">
    <location>
        <begin position="53"/>
        <end position="70"/>
    </location>
</feature>
<dbReference type="EMBL" id="WLZY01000009">
    <property type="protein sequence ID" value="NDL60056.1"/>
    <property type="molecule type" value="Genomic_DNA"/>
</dbReference>
<comment type="subcellular location">
    <subcellularLocation>
        <location evidence="1">Cell membrane</location>
        <topology evidence="1">Multi-pass membrane protein</topology>
    </subcellularLocation>
</comment>
<sequence>MANTSISRAGPKEWVGLAVLTLPALLAAMDLSVLFMAVPWMSADLEPTATQQLWIMDIYGFFMSGLLLTMGTLGDRIGRRRLLMIGAVAFGAASVMAAYSTSAEMLIVARALLGLGGATLAPSTLALIRNMFLDADQRRTAIGVWTGAFSAGFPLGSIFGGMLVEHFWWGSVFLVNLPVMALLLVLAPLLLPEFKEPGPSRFDLVSVALSVSAVLAMIWGLKKLAADGWDPWAAGAIVAGLGIGYMFVRRQRTLAEPLIDVRLFGHRAFSASIGANMMLVLASAGVGMLAVQYLQLILGYRPFTAALWMLPLVGLLIAGVAIGTAIVRWIRPGYVVGTGLAVAGAGFALLTQLDLDDGVASLLLGYGTLNFGMGLALPLAINLVVATAPPENAGTAAAMNETGSEFGGALGIATLGSIAGAVYTSRISDTMPSAVPESVAQAAQGTLGAAFAAAEHLPPDLAAEVSRGAGDAFVRGFNVTAGVGAAALAVTAVVVTILLRRARLGDPDEAESVHR</sequence>
<evidence type="ECO:0000256" key="7">
    <source>
        <dbReference type="SAM" id="Phobius"/>
    </source>
</evidence>
<dbReference type="GO" id="GO:0022857">
    <property type="term" value="F:transmembrane transporter activity"/>
    <property type="evidence" value="ECO:0007669"/>
    <property type="project" value="InterPro"/>
</dbReference>
<feature type="transmembrane region" description="Helical" evidence="7">
    <location>
        <begin position="334"/>
        <end position="353"/>
    </location>
</feature>
<protein>
    <submittedName>
        <fullName evidence="9">MFS transporter</fullName>
    </submittedName>
</protein>
<dbReference type="GO" id="GO:0005886">
    <property type="term" value="C:plasma membrane"/>
    <property type="evidence" value="ECO:0007669"/>
    <property type="project" value="UniProtKB-SubCell"/>
</dbReference>
<dbReference type="Gene3D" id="1.20.1250.20">
    <property type="entry name" value="MFS general substrate transporter like domains"/>
    <property type="match status" value="1"/>
</dbReference>
<keyword evidence="2" id="KW-0813">Transport</keyword>
<feature type="transmembrane region" description="Helical" evidence="7">
    <location>
        <begin position="14"/>
        <end position="41"/>
    </location>
</feature>
<feature type="transmembrane region" description="Helical" evidence="7">
    <location>
        <begin position="359"/>
        <end position="385"/>
    </location>
</feature>
<evidence type="ECO:0000256" key="4">
    <source>
        <dbReference type="ARBA" id="ARBA00022692"/>
    </source>
</evidence>
<feature type="transmembrane region" description="Helical" evidence="7">
    <location>
        <begin position="306"/>
        <end position="327"/>
    </location>
</feature>
<dbReference type="InterPro" id="IPR011701">
    <property type="entry name" value="MFS"/>
</dbReference>
<evidence type="ECO:0000256" key="3">
    <source>
        <dbReference type="ARBA" id="ARBA00022475"/>
    </source>
</evidence>
<dbReference type="SUPFAM" id="SSF103473">
    <property type="entry name" value="MFS general substrate transporter"/>
    <property type="match status" value="1"/>
</dbReference>
<keyword evidence="4 7" id="KW-0812">Transmembrane</keyword>
<evidence type="ECO:0000256" key="6">
    <source>
        <dbReference type="ARBA" id="ARBA00023136"/>
    </source>
</evidence>
<keyword evidence="3" id="KW-1003">Cell membrane</keyword>
<reference evidence="9 10" key="1">
    <citation type="submission" date="2019-11" db="EMBL/GenBank/DDBJ databases">
        <authorList>
            <person name="Li X.-J."/>
            <person name="Feng X.-M."/>
        </authorList>
    </citation>
    <scope>NUCLEOTIDE SEQUENCE [LARGE SCALE GENOMIC DNA]</scope>
    <source>
        <strain evidence="9 10">XMNu-373</strain>
    </source>
</reference>
<comment type="caution">
    <text evidence="9">The sequence shown here is derived from an EMBL/GenBank/DDBJ whole genome shotgun (WGS) entry which is preliminary data.</text>
</comment>
<evidence type="ECO:0000313" key="10">
    <source>
        <dbReference type="Proteomes" id="UP000460435"/>
    </source>
</evidence>
<dbReference type="PROSITE" id="PS50850">
    <property type="entry name" value="MFS"/>
    <property type="match status" value="1"/>
</dbReference>
<evidence type="ECO:0000313" key="9">
    <source>
        <dbReference type="EMBL" id="NDL60056.1"/>
    </source>
</evidence>
<feature type="transmembrane region" description="Helical" evidence="7">
    <location>
        <begin position="167"/>
        <end position="190"/>
    </location>
</feature>
<keyword evidence="10" id="KW-1185">Reference proteome</keyword>
<accession>A0A7K3M9W6</accession>
<feature type="domain" description="Major facilitator superfamily (MFS) profile" evidence="8">
    <location>
        <begin position="16"/>
        <end position="503"/>
    </location>
</feature>
<dbReference type="InterPro" id="IPR036259">
    <property type="entry name" value="MFS_trans_sf"/>
</dbReference>
<dbReference type="PANTHER" id="PTHR42718">
    <property type="entry name" value="MAJOR FACILITATOR SUPERFAMILY MULTIDRUG TRANSPORTER MFSC"/>
    <property type="match status" value="1"/>
</dbReference>
<evidence type="ECO:0000256" key="5">
    <source>
        <dbReference type="ARBA" id="ARBA00022989"/>
    </source>
</evidence>
<feature type="transmembrane region" description="Helical" evidence="7">
    <location>
        <begin position="269"/>
        <end position="294"/>
    </location>
</feature>
<dbReference type="CDD" id="cd17321">
    <property type="entry name" value="MFS_MMR_MDR_like"/>
    <property type="match status" value="1"/>
</dbReference>
<dbReference type="Proteomes" id="UP000460435">
    <property type="component" value="Unassembled WGS sequence"/>
</dbReference>
<feature type="transmembrane region" description="Helical" evidence="7">
    <location>
        <begin position="107"/>
        <end position="128"/>
    </location>
</feature>
<feature type="transmembrane region" description="Helical" evidence="7">
    <location>
        <begin position="232"/>
        <end position="248"/>
    </location>
</feature>
<gene>
    <name evidence="9" type="ORF">F7O44_23555</name>
</gene>
<feature type="transmembrane region" description="Helical" evidence="7">
    <location>
        <begin position="202"/>
        <end position="220"/>
    </location>
</feature>
<keyword evidence="6 7" id="KW-0472">Membrane</keyword>
<evidence type="ECO:0000256" key="1">
    <source>
        <dbReference type="ARBA" id="ARBA00004651"/>
    </source>
</evidence>
<evidence type="ECO:0000259" key="8">
    <source>
        <dbReference type="PROSITE" id="PS50850"/>
    </source>
</evidence>
<dbReference type="InterPro" id="IPR020846">
    <property type="entry name" value="MFS_dom"/>
</dbReference>
<organism evidence="9 10">
    <name type="scientific">Phytoactinopolyspora mesophila</name>
    <dbReference type="NCBI Taxonomy" id="2650750"/>
    <lineage>
        <taxon>Bacteria</taxon>
        <taxon>Bacillati</taxon>
        <taxon>Actinomycetota</taxon>
        <taxon>Actinomycetes</taxon>
        <taxon>Jiangellales</taxon>
        <taxon>Jiangellaceae</taxon>
        <taxon>Phytoactinopolyspora</taxon>
    </lineage>
</organism>
<proteinExistence type="predicted"/>
<dbReference type="Pfam" id="PF07690">
    <property type="entry name" value="MFS_1"/>
    <property type="match status" value="1"/>
</dbReference>
<dbReference type="RefSeq" id="WP_162452753.1">
    <property type="nucleotide sequence ID" value="NZ_WLZY01000009.1"/>
</dbReference>
<feature type="transmembrane region" description="Helical" evidence="7">
    <location>
        <begin position="406"/>
        <end position="423"/>
    </location>
</feature>
<keyword evidence="5 7" id="KW-1133">Transmembrane helix</keyword>